<feature type="compositionally biased region" description="Low complexity" evidence="1">
    <location>
        <begin position="70"/>
        <end position="79"/>
    </location>
</feature>
<keyword evidence="3" id="KW-1185">Reference proteome</keyword>
<feature type="compositionally biased region" description="Low complexity" evidence="1">
    <location>
        <begin position="113"/>
        <end position="125"/>
    </location>
</feature>
<dbReference type="Proteomes" id="UP000640052">
    <property type="component" value="Unassembled WGS sequence"/>
</dbReference>
<comment type="caution">
    <text evidence="2">The sequence shown here is derived from an EMBL/GenBank/DDBJ whole genome shotgun (WGS) entry which is preliminary data.</text>
</comment>
<gene>
    <name evidence="2" type="ORF">Aph01nite_38740</name>
</gene>
<evidence type="ECO:0000313" key="2">
    <source>
        <dbReference type="EMBL" id="GIH25564.1"/>
    </source>
</evidence>
<evidence type="ECO:0000313" key="3">
    <source>
        <dbReference type="Proteomes" id="UP000640052"/>
    </source>
</evidence>
<proteinExistence type="predicted"/>
<organism evidence="2 3">
    <name type="scientific">Acrocarpospora phusangensis</name>
    <dbReference type="NCBI Taxonomy" id="1070424"/>
    <lineage>
        <taxon>Bacteria</taxon>
        <taxon>Bacillati</taxon>
        <taxon>Actinomycetota</taxon>
        <taxon>Actinomycetes</taxon>
        <taxon>Streptosporangiales</taxon>
        <taxon>Streptosporangiaceae</taxon>
        <taxon>Acrocarpospora</taxon>
    </lineage>
</organism>
<reference evidence="2" key="1">
    <citation type="submission" date="2021-01" db="EMBL/GenBank/DDBJ databases">
        <title>Whole genome shotgun sequence of Acrocarpospora phusangensis NBRC 108782.</title>
        <authorList>
            <person name="Komaki H."/>
            <person name="Tamura T."/>
        </authorList>
    </citation>
    <scope>NUCLEOTIDE SEQUENCE</scope>
    <source>
        <strain evidence="2">NBRC 108782</strain>
    </source>
</reference>
<dbReference type="EMBL" id="BOOA01000030">
    <property type="protein sequence ID" value="GIH25564.1"/>
    <property type="molecule type" value="Genomic_DNA"/>
</dbReference>
<sequence length="131" mass="14044">MYVLLPDPFAPTSATILPGLAQYSAASLLWHSGQARRLVSLAHPGQAARRPGLRTEKTGGSDGGVPPRCRPSTSSARASHPPRPPEHRKATRFSATRAKQYGQVIKIHPIFMRRTGGSSSATSPSAKHRSQ</sequence>
<dbReference type="AlphaFoldDB" id="A0A919UL18"/>
<feature type="region of interest" description="Disordered" evidence="1">
    <location>
        <begin position="42"/>
        <end position="131"/>
    </location>
</feature>
<protein>
    <submittedName>
        <fullName evidence="2">Uncharacterized protein</fullName>
    </submittedName>
</protein>
<name>A0A919UL18_9ACTN</name>
<accession>A0A919UL18</accession>
<evidence type="ECO:0000256" key="1">
    <source>
        <dbReference type="SAM" id="MobiDB-lite"/>
    </source>
</evidence>